<dbReference type="CDD" id="cd19757">
    <property type="entry name" value="Bbox1"/>
    <property type="match status" value="1"/>
</dbReference>
<reference evidence="5" key="1">
    <citation type="submission" date="2022-08" db="EMBL/GenBank/DDBJ databases">
        <title>Novel sulfate-reducing endosymbionts in the free-living metamonad Anaeramoeba.</title>
        <authorList>
            <person name="Jerlstrom-Hultqvist J."/>
            <person name="Cepicka I."/>
            <person name="Gallot-Lavallee L."/>
            <person name="Salas-Leiva D."/>
            <person name="Curtis B.A."/>
            <person name="Zahonova K."/>
            <person name="Pipaliya S."/>
            <person name="Dacks J."/>
            <person name="Roger A.J."/>
        </authorList>
    </citation>
    <scope>NUCLEOTIDE SEQUENCE</scope>
    <source>
        <strain evidence="5">Schooner1</strain>
    </source>
</reference>
<feature type="domain" description="B box-type" evidence="4">
    <location>
        <begin position="250"/>
        <end position="292"/>
    </location>
</feature>
<dbReference type="InterPro" id="IPR000315">
    <property type="entry name" value="Znf_B-box"/>
</dbReference>
<dbReference type="PROSITE" id="PS50119">
    <property type="entry name" value="ZF_BBOX"/>
    <property type="match status" value="3"/>
</dbReference>
<feature type="coiled-coil region" evidence="3">
    <location>
        <begin position="195"/>
        <end position="222"/>
    </location>
</feature>
<dbReference type="InterPro" id="IPR017868">
    <property type="entry name" value="Filamin/ABP280_repeat-like"/>
</dbReference>
<feature type="domain" description="B box-type" evidence="4">
    <location>
        <begin position="77"/>
        <end position="112"/>
    </location>
</feature>
<dbReference type="SUPFAM" id="SSF81296">
    <property type="entry name" value="E set domains"/>
    <property type="match status" value="1"/>
</dbReference>
<dbReference type="CDD" id="cd19756">
    <property type="entry name" value="Bbox2"/>
    <property type="match status" value="2"/>
</dbReference>
<dbReference type="PANTHER" id="PTHR25462">
    <property type="entry name" value="BONUS, ISOFORM C-RELATED"/>
    <property type="match status" value="1"/>
</dbReference>
<sequence>MTSYFPIQPEEENSEEKKIWCDNCLKEDNRKVKAIVYCHDCEENQCEECDSMHKMRRFSKHVRTDPKPKGLNFTENCPIHQKSKLSKYCKNCQKLICSKCSFEHKNHEIISFDQSLDFYKELINEQKQCTQNHFERINENLEQLNNSEKNLKTNKKTILTEITNFYLKQKNLLDLLEQNEIKLTNNFFEQISSIMNKEKQSINNSKNTTQKLLNEFKKLKTNINQSNSIGFFKLFSEMQLTKTQEKKNSEFARLCNEHKNQPFKYFCLDHQQLLCVDCRTINHRRCNQIVNLKEGYEKIQDELEELINEINSINKKKLEIVERIQNEKFNSLKEKQINLELIKKNYQKLNKLIQHQFKKMNEEISIQQNEKFIQLNNQSNKIQKEIEKFEKSKMIIKEIEICKKYNDYQEILLNFFKLKKLMPIFKKNKNNKLICNSKFNKINLIPNDLKQNLKNWKLNLPFDLNKSQINLPDEIKLKNKLKFSILLKNRFNEIINAQEFNIKAEIFKSNSNEIITEITKFQKGINKTIIGEYLFKEEGEYQINFSINGQILPKSPFKLKVIDPIFLLEESEILQKENNPKFNQILKKWIKEAECDSNFRKRFNSRTDG</sequence>
<dbReference type="Gene3D" id="4.10.830.40">
    <property type="match status" value="1"/>
</dbReference>
<dbReference type="Pfam" id="PF00643">
    <property type="entry name" value="zf-B_box"/>
    <property type="match status" value="2"/>
</dbReference>
<dbReference type="SUPFAM" id="SSF57845">
    <property type="entry name" value="B-box zinc-binding domain"/>
    <property type="match status" value="2"/>
</dbReference>
<keyword evidence="1" id="KW-0862">Zinc</keyword>
<name>A0ABQ8ZDP3_9EUKA</name>
<gene>
    <name evidence="5" type="ORF">M0813_11764</name>
</gene>
<feature type="coiled-coil region" evidence="3">
    <location>
        <begin position="289"/>
        <end position="392"/>
    </location>
</feature>
<evidence type="ECO:0000256" key="3">
    <source>
        <dbReference type="SAM" id="Coils"/>
    </source>
</evidence>
<dbReference type="Proteomes" id="UP001150062">
    <property type="component" value="Unassembled WGS sequence"/>
</dbReference>
<accession>A0ABQ8ZDP3</accession>
<evidence type="ECO:0000259" key="4">
    <source>
        <dbReference type="PROSITE" id="PS50119"/>
    </source>
</evidence>
<feature type="domain" description="B box-type" evidence="4">
    <location>
        <begin position="16"/>
        <end position="66"/>
    </location>
</feature>
<keyword evidence="3" id="KW-0175">Coiled coil</keyword>
<dbReference type="PANTHER" id="PTHR25462:SF296">
    <property type="entry name" value="MEIOTIC P26, ISOFORM F"/>
    <property type="match status" value="1"/>
</dbReference>
<evidence type="ECO:0000256" key="2">
    <source>
        <dbReference type="PROSITE-ProRule" id="PRU00087"/>
    </source>
</evidence>
<evidence type="ECO:0000256" key="1">
    <source>
        <dbReference type="PROSITE-ProRule" id="PRU00024"/>
    </source>
</evidence>
<protein>
    <recommendedName>
        <fullName evidence="4">B box-type domain-containing protein</fullName>
    </recommendedName>
</protein>
<evidence type="ECO:0000313" key="5">
    <source>
        <dbReference type="EMBL" id="KAJ6254979.1"/>
    </source>
</evidence>
<dbReference type="Gene3D" id="3.30.160.60">
    <property type="entry name" value="Classic Zinc Finger"/>
    <property type="match status" value="2"/>
</dbReference>
<dbReference type="Gene3D" id="2.60.40.10">
    <property type="entry name" value="Immunoglobulins"/>
    <property type="match status" value="1"/>
</dbReference>
<organism evidence="5 6">
    <name type="scientific">Anaeramoeba flamelloides</name>
    <dbReference type="NCBI Taxonomy" id="1746091"/>
    <lineage>
        <taxon>Eukaryota</taxon>
        <taxon>Metamonada</taxon>
        <taxon>Anaeramoebidae</taxon>
        <taxon>Anaeramoeba</taxon>
    </lineage>
</organism>
<keyword evidence="1" id="KW-0863">Zinc-finger</keyword>
<dbReference type="SMART" id="SM00336">
    <property type="entry name" value="BBOX"/>
    <property type="match status" value="3"/>
</dbReference>
<dbReference type="InterPro" id="IPR047153">
    <property type="entry name" value="TRIM45/56/19-like"/>
</dbReference>
<dbReference type="EMBL" id="JAOAOG010000015">
    <property type="protein sequence ID" value="KAJ6254979.1"/>
    <property type="molecule type" value="Genomic_DNA"/>
</dbReference>
<dbReference type="InterPro" id="IPR014756">
    <property type="entry name" value="Ig_E-set"/>
</dbReference>
<keyword evidence="6" id="KW-1185">Reference proteome</keyword>
<dbReference type="PROSITE" id="PS50194">
    <property type="entry name" value="FILAMIN_REPEAT"/>
    <property type="match status" value="1"/>
</dbReference>
<proteinExistence type="predicted"/>
<feature type="coiled-coil region" evidence="3">
    <location>
        <begin position="127"/>
        <end position="161"/>
    </location>
</feature>
<keyword evidence="1" id="KW-0479">Metal-binding</keyword>
<comment type="caution">
    <text evidence="5">The sequence shown here is derived from an EMBL/GenBank/DDBJ whole genome shotgun (WGS) entry which is preliminary data.</text>
</comment>
<feature type="repeat" description="Filamin" evidence="2">
    <location>
        <begin position="532"/>
        <end position="561"/>
    </location>
</feature>
<evidence type="ECO:0000313" key="6">
    <source>
        <dbReference type="Proteomes" id="UP001150062"/>
    </source>
</evidence>
<dbReference type="InterPro" id="IPR013783">
    <property type="entry name" value="Ig-like_fold"/>
</dbReference>